<feature type="region of interest" description="Disordered" evidence="1">
    <location>
        <begin position="862"/>
        <end position="983"/>
    </location>
</feature>
<dbReference type="GO" id="GO:0016192">
    <property type="term" value="P:vesicle-mediated transport"/>
    <property type="evidence" value="ECO:0007669"/>
    <property type="project" value="InterPro"/>
</dbReference>
<dbReference type="Gene3D" id="1.20.1050.80">
    <property type="entry name" value="VPS9 domain"/>
    <property type="match status" value="1"/>
</dbReference>
<dbReference type="GO" id="GO:0005085">
    <property type="term" value="F:guanyl-nucleotide exchange factor activity"/>
    <property type="evidence" value="ECO:0007669"/>
    <property type="project" value="InterPro"/>
</dbReference>
<proteinExistence type="predicted"/>
<dbReference type="AlphaFoldDB" id="A0A4T0TI08"/>
<protein>
    <recommendedName>
        <fullName evidence="2">VPS9 domain-containing protein</fullName>
    </recommendedName>
</protein>
<dbReference type="InterPro" id="IPR045046">
    <property type="entry name" value="Vps9-like"/>
</dbReference>
<organism evidence="3 4">
    <name type="scientific">Wallemia mellicola</name>
    <dbReference type="NCBI Taxonomy" id="1708541"/>
    <lineage>
        <taxon>Eukaryota</taxon>
        <taxon>Fungi</taxon>
        <taxon>Dikarya</taxon>
        <taxon>Basidiomycota</taxon>
        <taxon>Wallemiomycotina</taxon>
        <taxon>Wallemiomycetes</taxon>
        <taxon>Wallemiales</taxon>
        <taxon>Wallemiaceae</taxon>
        <taxon>Wallemia</taxon>
    </lineage>
</organism>
<dbReference type="InterPro" id="IPR003123">
    <property type="entry name" value="VPS9"/>
</dbReference>
<dbReference type="GO" id="GO:0005829">
    <property type="term" value="C:cytosol"/>
    <property type="evidence" value="ECO:0007669"/>
    <property type="project" value="TreeGrafter"/>
</dbReference>
<dbReference type="Proteomes" id="UP000310708">
    <property type="component" value="Unassembled WGS sequence"/>
</dbReference>
<sequence length="983" mass="108496">MEKTGQFGDLDSALLSMDKLIHRKLYHRIFKPKNDDLAKDQVLEQRVRIFSWIELKQLDLDFDLGETFNLATEQLQSINKYHCPQDKTLVILNTSIILTDILNKSPATTSADSLLPLFIYTLLQTNPSHLISNIEYIQRFTNNEQLSGEVGYYFYTLTAAVSFINNLDHKALSNIEKEDFERHVEEAISQLPSTPPASPDKPPSTPQLNIANESKQLFQKTTQGIGKIGKLLGEVVEEGVDKLTSSASANDLHSDAHRGEEGAEEAHFVRSRSEHFEQSRQQFNRSLETLIQVFPHMEPGVSLQLLQTDSQALDLSGSFELLSQLNTRVLTLIQSRNQYERSLGLQIAILWVNERVSSLDCIRQFGKQWIEKALAIVNRANDEKATMKLALELTTVIFSSATRLPEFSRNVTQPLAVKYAQKLLDILKHRSDLQIDAINAISDHLTTHSSSFRPQLNALNAQVVALLAKSPDNANKKHVDAVARLYSTSARAAGKANVSQTLKKLIETTLKSIEKDVGMVMGDLFGSSLKSDDLKLDQTRAPSGDLLHDAPFLVRRVGVLFYSICKALSGSNDTYIAIPVGSIVALCTRILHLTPATIKENSNKEESVLRVSSSVQLISYASGLLAQLAQLVGTALTPHVNTVLNAVAFHLSSTDLNGNVKHALLELATNLTQSGAAFNVDNVHMVRIFKATLRTLAMKNPVKQTVTATTAKSAKGKKRSRNQFEADEAFAGSVKLTTLNVKTLTAAFKLIECALHTVPSVETLALKIVVALALDQDWRALMPDDSAADSVWSAIKRIVVGKHALTTPMSSWIVEVTGSNPLLDVLVHPAAPAPIIHADVEDKRYNIKKELHTIKLALGGVGNVTTEEDEEEDEEKEEVEEGESINDKEAGKDKDEDEIMQDEEKVEKEVAKEIQSVNEPQSRASASGDLEFAVPKDEPKPVESITTARPPPVESSKSFTKPLPISKDEDESEDEEMPSIDID</sequence>
<gene>
    <name evidence="3" type="ORF">E3Q01_02759</name>
</gene>
<feature type="compositionally biased region" description="Acidic residues" evidence="1">
    <location>
        <begin position="866"/>
        <end position="884"/>
    </location>
</feature>
<dbReference type="InterPro" id="IPR012583">
    <property type="entry name" value="RIX1_N"/>
</dbReference>
<dbReference type="Pfam" id="PF08167">
    <property type="entry name" value="RIX1"/>
    <property type="match status" value="1"/>
</dbReference>
<dbReference type="SUPFAM" id="SSF48371">
    <property type="entry name" value="ARM repeat"/>
    <property type="match status" value="1"/>
</dbReference>
<reference evidence="3 4" key="1">
    <citation type="submission" date="2019-03" db="EMBL/GenBank/DDBJ databases">
        <title>Sequencing 25 genomes of Wallemia mellicola.</title>
        <authorList>
            <person name="Gostincar C."/>
        </authorList>
    </citation>
    <scope>NUCLEOTIDE SEQUENCE [LARGE SCALE GENOMIC DNA]</scope>
    <source>
        <strain evidence="3 4">EXF-757</strain>
    </source>
</reference>
<name>A0A4T0TI08_9BASI</name>
<dbReference type="PROSITE" id="PS51205">
    <property type="entry name" value="VPS9"/>
    <property type="match status" value="1"/>
</dbReference>
<dbReference type="Pfam" id="PF02204">
    <property type="entry name" value="VPS9"/>
    <property type="match status" value="1"/>
</dbReference>
<evidence type="ECO:0000313" key="3">
    <source>
        <dbReference type="EMBL" id="TIC64437.1"/>
    </source>
</evidence>
<dbReference type="SMART" id="SM00167">
    <property type="entry name" value="VPS9"/>
    <property type="match status" value="1"/>
</dbReference>
<dbReference type="GO" id="GO:0030139">
    <property type="term" value="C:endocytic vesicle"/>
    <property type="evidence" value="ECO:0007669"/>
    <property type="project" value="TreeGrafter"/>
</dbReference>
<dbReference type="GO" id="GO:0031267">
    <property type="term" value="F:small GTPase binding"/>
    <property type="evidence" value="ECO:0007669"/>
    <property type="project" value="TreeGrafter"/>
</dbReference>
<feature type="region of interest" description="Disordered" evidence="1">
    <location>
        <begin position="189"/>
        <end position="208"/>
    </location>
</feature>
<dbReference type="SUPFAM" id="SSF109993">
    <property type="entry name" value="VPS9 domain"/>
    <property type="match status" value="1"/>
</dbReference>
<feature type="compositionally biased region" description="Acidic residues" evidence="1">
    <location>
        <begin position="968"/>
        <end position="983"/>
    </location>
</feature>
<feature type="compositionally biased region" description="Basic and acidic residues" evidence="1">
    <location>
        <begin position="902"/>
        <end position="912"/>
    </location>
</feature>
<evidence type="ECO:0000313" key="4">
    <source>
        <dbReference type="Proteomes" id="UP000310708"/>
    </source>
</evidence>
<feature type="compositionally biased region" description="Polar residues" evidence="1">
    <location>
        <begin position="915"/>
        <end position="925"/>
    </location>
</feature>
<dbReference type="EMBL" id="SPRX01000034">
    <property type="protein sequence ID" value="TIC64437.1"/>
    <property type="molecule type" value="Genomic_DNA"/>
</dbReference>
<dbReference type="PANTHER" id="PTHR23101:SF25">
    <property type="entry name" value="GTPASE-ACTIVATING PROTEIN AND VPS9 DOMAIN-CONTAINING PROTEIN 1"/>
    <property type="match status" value="1"/>
</dbReference>
<comment type="caution">
    <text evidence="3">The sequence shown here is derived from an EMBL/GenBank/DDBJ whole genome shotgun (WGS) entry which is preliminary data.</text>
</comment>
<feature type="compositionally biased region" description="Pro residues" evidence="1">
    <location>
        <begin position="193"/>
        <end position="205"/>
    </location>
</feature>
<dbReference type="InterPro" id="IPR037191">
    <property type="entry name" value="VPS9_dom_sf"/>
</dbReference>
<feature type="domain" description="VPS9" evidence="2">
    <location>
        <begin position="37"/>
        <end position="173"/>
    </location>
</feature>
<accession>A0A4T0TI08</accession>
<dbReference type="PANTHER" id="PTHR23101">
    <property type="entry name" value="RAB GDP/GTP EXCHANGE FACTOR"/>
    <property type="match status" value="1"/>
</dbReference>
<evidence type="ECO:0000256" key="1">
    <source>
        <dbReference type="SAM" id="MobiDB-lite"/>
    </source>
</evidence>
<evidence type="ECO:0000259" key="2">
    <source>
        <dbReference type="PROSITE" id="PS51205"/>
    </source>
</evidence>
<feature type="compositionally biased region" description="Basic and acidic residues" evidence="1">
    <location>
        <begin position="885"/>
        <end position="894"/>
    </location>
</feature>
<dbReference type="InterPro" id="IPR016024">
    <property type="entry name" value="ARM-type_fold"/>
</dbReference>